<accession>A0A2P2N493</accession>
<protein>
    <submittedName>
        <fullName evidence="1">Uncharacterized protein</fullName>
    </submittedName>
</protein>
<organism evidence="1">
    <name type="scientific">Rhizophora mucronata</name>
    <name type="common">Asiatic mangrove</name>
    <dbReference type="NCBI Taxonomy" id="61149"/>
    <lineage>
        <taxon>Eukaryota</taxon>
        <taxon>Viridiplantae</taxon>
        <taxon>Streptophyta</taxon>
        <taxon>Embryophyta</taxon>
        <taxon>Tracheophyta</taxon>
        <taxon>Spermatophyta</taxon>
        <taxon>Magnoliopsida</taxon>
        <taxon>eudicotyledons</taxon>
        <taxon>Gunneridae</taxon>
        <taxon>Pentapetalae</taxon>
        <taxon>rosids</taxon>
        <taxon>fabids</taxon>
        <taxon>Malpighiales</taxon>
        <taxon>Rhizophoraceae</taxon>
        <taxon>Rhizophora</taxon>
    </lineage>
</organism>
<reference evidence="1" key="1">
    <citation type="submission" date="2018-02" db="EMBL/GenBank/DDBJ databases">
        <title>Rhizophora mucronata_Transcriptome.</title>
        <authorList>
            <person name="Meera S.P."/>
            <person name="Sreeshan A."/>
            <person name="Augustine A."/>
        </authorList>
    </citation>
    <scope>NUCLEOTIDE SEQUENCE</scope>
    <source>
        <tissue evidence="1">Leaf</tissue>
    </source>
</reference>
<dbReference type="AlphaFoldDB" id="A0A2P2N493"/>
<proteinExistence type="predicted"/>
<name>A0A2P2N493_RHIMU</name>
<dbReference type="EMBL" id="GGEC01056799">
    <property type="protein sequence ID" value="MBX37283.1"/>
    <property type="molecule type" value="Transcribed_RNA"/>
</dbReference>
<evidence type="ECO:0000313" key="1">
    <source>
        <dbReference type="EMBL" id="MBX37283.1"/>
    </source>
</evidence>
<sequence length="36" mass="4318">MFLQGVNLEHTKGSLFRDKKDNRLEFHQLKSQQIKC</sequence>